<organism evidence="2 3">
    <name type="scientific">Aaosphaeria arxii CBS 175.79</name>
    <dbReference type="NCBI Taxonomy" id="1450172"/>
    <lineage>
        <taxon>Eukaryota</taxon>
        <taxon>Fungi</taxon>
        <taxon>Dikarya</taxon>
        <taxon>Ascomycota</taxon>
        <taxon>Pezizomycotina</taxon>
        <taxon>Dothideomycetes</taxon>
        <taxon>Pleosporomycetidae</taxon>
        <taxon>Pleosporales</taxon>
        <taxon>Pleosporales incertae sedis</taxon>
        <taxon>Aaosphaeria</taxon>
    </lineage>
</organism>
<dbReference type="GO" id="GO:0045292">
    <property type="term" value="P:mRNA cis splicing, via spliceosome"/>
    <property type="evidence" value="ECO:0007669"/>
    <property type="project" value="InterPro"/>
</dbReference>
<accession>A0A6A5Y612</accession>
<evidence type="ECO:0000313" key="3">
    <source>
        <dbReference type="Proteomes" id="UP000799778"/>
    </source>
</evidence>
<name>A0A6A5Y612_9PLEO</name>
<dbReference type="GO" id="GO:0005634">
    <property type="term" value="C:nucleus"/>
    <property type="evidence" value="ECO:0007669"/>
    <property type="project" value="UniProtKB-SubCell"/>
</dbReference>
<dbReference type="AlphaFoldDB" id="A0A6A5Y612"/>
<comment type="similarity">
    <text evidence="1">Belongs to the RRM NCBP2 family.</text>
</comment>
<dbReference type="InterPro" id="IPR027157">
    <property type="entry name" value="NCBP2"/>
</dbReference>
<dbReference type="InterPro" id="IPR012677">
    <property type="entry name" value="Nucleotide-bd_a/b_plait_sf"/>
</dbReference>
<dbReference type="GO" id="GO:0005846">
    <property type="term" value="C:nuclear cap binding complex"/>
    <property type="evidence" value="ECO:0007669"/>
    <property type="project" value="InterPro"/>
</dbReference>
<keyword evidence="1" id="KW-0539">Nucleus</keyword>
<dbReference type="RefSeq" id="XP_033388816.1">
    <property type="nucleotide sequence ID" value="XM_033532599.1"/>
</dbReference>
<dbReference type="SUPFAM" id="SSF54928">
    <property type="entry name" value="RNA-binding domain, RBD"/>
    <property type="match status" value="1"/>
</dbReference>
<dbReference type="EMBL" id="ML978066">
    <property type="protein sequence ID" value="KAF2020477.1"/>
    <property type="molecule type" value="Genomic_DNA"/>
</dbReference>
<protein>
    <recommendedName>
        <fullName evidence="1">Nuclear cap-binding protein subunit 2</fullName>
    </recommendedName>
    <alternativeName>
        <fullName evidence="1">20 kDa nuclear cap-binding protein</fullName>
    </alternativeName>
</protein>
<evidence type="ECO:0000256" key="1">
    <source>
        <dbReference type="RuleBase" id="RU364036"/>
    </source>
</evidence>
<proteinExistence type="inferred from homology"/>
<dbReference type="GeneID" id="54289996"/>
<keyword evidence="3" id="KW-1185">Reference proteome</keyword>
<keyword evidence="1" id="KW-0508">mRNA splicing</keyword>
<gene>
    <name evidence="2" type="ORF">BU24DRAFT_469246</name>
</gene>
<keyword evidence="1" id="KW-0507">mRNA processing</keyword>
<dbReference type="InterPro" id="IPR035979">
    <property type="entry name" value="RBD_domain_sf"/>
</dbReference>
<dbReference type="PANTHER" id="PTHR18847">
    <property type="entry name" value="20 KD NUCLEAR CAP BINDING PROTEIN"/>
    <property type="match status" value="1"/>
</dbReference>
<evidence type="ECO:0000313" key="2">
    <source>
        <dbReference type="EMBL" id="KAF2020477.1"/>
    </source>
</evidence>
<comment type="subcellular location">
    <subcellularLocation>
        <location evidence="1">Nucleus</location>
    </subcellularLocation>
</comment>
<dbReference type="OrthoDB" id="201398at2759"/>
<dbReference type="PANTHER" id="PTHR18847:SF0">
    <property type="entry name" value="NUCLEAR CAP-BINDING PROTEIN SUBUNIT 2"/>
    <property type="match status" value="1"/>
</dbReference>
<sequence length="130" mass="14859">MTLSSALLDCCTANPSDEPCAMPSFLPTKYSEIKRLIMGLTMGPDRFQKTPCRYCFVEYYTHQDAPDCMKCIGGMKLDERIFRCDLDEGFAEGRQYGYMTYLSYISALLPSSFMHFDRADASEYYVLSLP</sequence>
<dbReference type="GO" id="GO:0000339">
    <property type="term" value="F:RNA cap binding"/>
    <property type="evidence" value="ECO:0007669"/>
    <property type="project" value="InterPro"/>
</dbReference>
<keyword evidence="1" id="KW-0694">RNA-binding</keyword>
<reference evidence="2" key="1">
    <citation type="journal article" date="2020" name="Stud. Mycol.">
        <title>101 Dothideomycetes genomes: a test case for predicting lifestyles and emergence of pathogens.</title>
        <authorList>
            <person name="Haridas S."/>
            <person name="Albert R."/>
            <person name="Binder M."/>
            <person name="Bloem J."/>
            <person name="Labutti K."/>
            <person name="Salamov A."/>
            <person name="Andreopoulos B."/>
            <person name="Baker S."/>
            <person name="Barry K."/>
            <person name="Bills G."/>
            <person name="Bluhm B."/>
            <person name="Cannon C."/>
            <person name="Castanera R."/>
            <person name="Culley D."/>
            <person name="Daum C."/>
            <person name="Ezra D."/>
            <person name="Gonzalez J."/>
            <person name="Henrissat B."/>
            <person name="Kuo A."/>
            <person name="Liang C."/>
            <person name="Lipzen A."/>
            <person name="Lutzoni F."/>
            <person name="Magnuson J."/>
            <person name="Mondo S."/>
            <person name="Nolan M."/>
            <person name="Ohm R."/>
            <person name="Pangilinan J."/>
            <person name="Park H.-J."/>
            <person name="Ramirez L."/>
            <person name="Alfaro M."/>
            <person name="Sun H."/>
            <person name="Tritt A."/>
            <person name="Yoshinaga Y."/>
            <person name="Zwiers L.-H."/>
            <person name="Turgeon B."/>
            <person name="Goodwin S."/>
            <person name="Spatafora J."/>
            <person name="Crous P."/>
            <person name="Grigoriev I."/>
        </authorList>
    </citation>
    <scope>NUCLEOTIDE SEQUENCE</scope>
    <source>
        <strain evidence="2">CBS 175.79</strain>
    </source>
</reference>
<dbReference type="Gene3D" id="3.30.70.330">
    <property type="match status" value="1"/>
</dbReference>
<dbReference type="Proteomes" id="UP000799778">
    <property type="component" value="Unassembled WGS sequence"/>
</dbReference>